<keyword evidence="10 15" id="KW-0234">DNA repair</keyword>
<evidence type="ECO:0000256" key="12">
    <source>
        <dbReference type="ARBA" id="ARBA00034617"/>
    </source>
</evidence>
<evidence type="ECO:0000259" key="17">
    <source>
        <dbReference type="PROSITE" id="PS51194"/>
    </source>
</evidence>
<dbReference type="PANTHER" id="PTHR47964:SF1">
    <property type="entry name" value="ATP-DEPENDENT DNA HELICASE HOMOLOG RECG, CHLOROPLASTIC"/>
    <property type="match status" value="1"/>
</dbReference>
<dbReference type="Pfam" id="PF19833">
    <property type="entry name" value="RecG_dom3_C"/>
    <property type="match status" value="1"/>
</dbReference>
<dbReference type="Pfam" id="PF17191">
    <property type="entry name" value="RecG_wedge"/>
    <property type="match status" value="1"/>
</dbReference>
<evidence type="ECO:0000256" key="3">
    <source>
        <dbReference type="ARBA" id="ARBA00022741"/>
    </source>
</evidence>
<dbReference type="EMBL" id="JAPQFJ010000013">
    <property type="protein sequence ID" value="MCY6959483.1"/>
    <property type="molecule type" value="Genomic_DNA"/>
</dbReference>
<evidence type="ECO:0000256" key="2">
    <source>
        <dbReference type="ARBA" id="ARBA00017846"/>
    </source>
</evidence>
<dbReference type="InterPro" id="IPR047112">
    <property type="entry name" value="RecG/Mfd"/>
</dbReference>
<comment type="catalytic activity">
    <reaction evidence="14 15">
        <text>ATP + H2O = ADP + phosphate + H(+)</text>
        <dbReference type="Rhea" id="RHEA:13065"/>
        <dbReference type="ChEBI" id="CHEBI:15377"/>
        <dbReference type="ChEBI" id="CHEBI:15378"/>
        <dbReference type="ChEBI" id="CHEBI:30616"/>
        <dbReference type="ChEBI" id="CHEBI:43474"/>
        <dbReference type="ChEBI" id="CHEBI:456216"/>
        <dbReference type="EC" id="5.6.2.4"/>
    </reaction>
</comment>
<dbReference type="CDD" id="cd17992">
    <property type="entry name" value="DEXHc_RecG"/>
    <property type="match status" value="1"/>
</dbReference>
<dbReference type="NCBIfam" id="TIGR00643">
    <property type="entry name" value="recG"/>
    <property type="match status" value="1"/>
</dbReference>
<feature type="domain" description="Helicase C-terminal" evidence="17">
    <location>
        <begin position="435"/>
        <end position="605"/>
    </location>
</feature>
<dbReference type="InterPro" id="IPR045562">
    <property type="entry name" value="RecG_dom3_C"/>
</dbReference>
<evidence type="ECO:0000313" key="18">
    <source>
        <dbReference type="EMBL" id="MCY6959483.1"/>
    </source>
</evidence>
<name>A0ABT4DBA7_9CLOT</name>
<dbReference type="InterPro" id="IPR033454">
    <property type="entry name" value="RecG_wedge"/>
</dbReference>
<dbReference type="SMART" id="SM00487">
    <property type="entry name" value="DEXDc"/>
    <property type="match status" value="1"/>
</dbReference>
<dbReference type="InterPro" id="IPR014001">
    <property type="entry name" value="Helicase_ATP-bd"/>
</dbReference>
<keyword evidence="6 15" id="KW-0347">Helicase</keyword>
<dbReference type="InterPro" id="IPR011545">
    <property type="entry name" value="DEAD/DEAH_box_helicase_dom"/>
</dbReference>
<evidence type="ECO:0000256" key="6">
    <source>
        <dbReference type="ARBA" id="ARBA00022806"/>
    </source>
</evidence>
<dbReference type="PROSITE" id="PS51194">
    <property type="entry name" value="HELICASE_CTER"/>
    <property type="match status" value="1"/>
</dbReference>
<keyword evidence="11" id="KW-0413">Isomerase</keyword>
<feature type="domain" description="Helicase ATP-binding" evidence="16">
    <location>
        <begin position="265"/>
        <end position="426"/>
    </location>
</feature>
<dbReference type="InterPro" id="IPR027417">
    <property type="entry name" value="P-loop_NTPase"/>
</dbReference>
<dbReference type="Gene3D" id="2.40.50.140">
    <property type="entry name" value="Nucleic acid-binding proteins"/>
    <property type="match status" value="1"/>
</dbReference>
<evidence type="ECO:0000256" key="13">
    <source>
        <dbReference type="ARBA" id="ARBA00034808"/>
    </source>
</evidence>
<dbReference type="Gene3D" id="3.40.50.300">
    <property type="entry name" value="P-loop containing nucleotide triphosphate hydrolases"/>
    <property type="match status" value="2"/>
</dbReference>
<dbReference type="GO" id="GO:0016787">
    <property type="term" value="F:hydrolase activity"/>
    <property type="evidence" value="ECO:0007669"/>
    <property type="project" value="UniProtKB-KW"/>
</dbReference>
<accession>A0ABT4DBA7</accession>
<gene>
    <name evidence="18" type="primary">recG</name>
    <name evidence="18" type="ORF">OW729_12765</name>
</gene>
<evidence type="ECO:0000256" key="15">
    <source>
        <dbReference type="RuleBase" id="RU363016"/>
    </source>
</evidence>
<dbReference type="Pfam" id="PF00270">
    <property type="entry name" value="DEAD"/>
    <property type="match status" value="1"/>
</dbReference>
<evidence type="ECO:0000256" key="7">
    <source>
        <dbReference type="ARBA" id="ARBA00022840"/>
    </source>
</evidence>
<dbReference type="PANTHER" id="PTHR47964">
    <property type="entry name" value="ATP-DEPENDENT DNA HELICASE HOMOLOG RECG, CHLOROPLASTIC"/>
    <property type="match status" value="1"/>
</dbReference>
<dbReference type="InterPro" id="IPR012340">
    <property type="entry name" value="NA-bd_OB-fold"/>
</dbReference>
<organism evidence="18 19">
    <name type="scientific">Clostridium brassicae</name>
    <dbReference type="NCBI Taxonomy" id="2999072"/>
    <lineage>
        <taxon>Bacteria</taxon>
        <taxon>Bacillati</taxon>
        <taxon>Bacillota</taxon>
        <taxon>Clostridia</taxon>
        <taxon>Eubacteriales</taxon>
        <taxon>Clostridiaceae</taxon>
        <taxon>Clostridium</taxon>
    </lineage>
</organism>
<evidence type="ECO:0000256" key="10">
    <source>
        <dbReference type="ARBA" id="ARBA00023204"/>
    </source>
</evidence>
<dbReference type="RefSeq" id="WP_268061910.1">
    <property type="nucleotide sequence ID" value="NZ_JAPQFJ010000013.1"/>
</dbReference>
<evidence type="ECO:0000256" key="5">
    <source>
        <dbReference type="ARBA" id="ARBA00022801"/>
    </source>
</evidence>
<keyword evidence="3 15" id="KW-0547">Nucleotide-binding</keyword>
<dbReference type="SUPFAM" id="SSF50249">
    <property type="entry name" value="Nucleic acid-binding proteins"/>
    <property type="match status" value="1"/>
</dbReference>
<keyword evidence="4 15" id="KW-0227">DNA damage</keyword>
<dbReference type="InterPro" id="IPR001650">
    <property type="entry name" value="Helicase_C-like"/>
</dbReference>
<dbReference type="NCBIfam" id="NF008165">
    <property type="entry name" value="PRK10917.1-3"/>
    <property type="match status" value="1"/>
</dbReference>
<evidence type="ECO:0000256" key="14">
    <source>
        <dbReference type="ARBA" id="ARBA00048988"/>
    </source>
</evidence>
<evidence type="ECO:0000256" key="8">
    <source>
        <dbReference type="ARBA" id="ARBA00023125"/>
    </source>
</evidence>
<evidence type="ECO:0000256" key="11">
    <source>
        <dbReference type="ARBA" id="ARBA00023235"/>
    </source>
</evidence>
<keyword evidence="5 15" id="KW-0378">Hydrolase</keyword>
<reference evidence="18" key="1">
    <citation type="submission" date="2022-12" db="EMBL/GenBank/DDBJ databases">
        <title>Clostridium sp. nov., isolated from industrial wastewater.</title>
        <authorList>
            <person name="Jiayan W."/>
        </authorList>
    </citation>
    <scope>NUCLEOTIDE SEQUENCE</scope>
    <source>
        <strain evidence="18">ZC22-4</strain>
    </source>
</reference>
<dbReference type="Proteomes" id="UP001144612">
    <property type="component" value="Unassembled WGS sequence"/>
</dbReference>
<evidence type="ECO:0000259" key="16">
    <source>
        <dbReference type="PROSITE" id="PS51192"/>
    </source>
</evidence>
<dbReference type="InterPro" id="IPR004609">
    <property type="entry name" value="ATP-dep_DNA_helicase_RecG"/>
</dbReference>
<dbReference type="CDD" id="cd04488">
    <property type="entry name" value="RecG_wedge_OBF"/>
    <property type="match status" value="1"/>
</dbReference>
<evidence type="ECO:0000313" key="19">
    <source>
        <dbReference type="Proteomes" id="UP001144612"/>
    </source>
</evidence>
<dbReference type="EC" id="5.6.2.4" evidence="13 15"/>
<evidence type="ECO:0000256" key="4">
    <source>
        <dbReference type="ARBA" id="ARBA00022763"/>
    </source>
</evidence>
<comment type="function">
    <text evidence="15">Plays a critical role in recombination and DNA repair. Helps process Holliday junction intermediates to mature products by catalyzing branch migration. Has replication fork regression activity, unwinds stalled or blocked replication forks to make a HJ that can be resolved. Has a DNA unwinding activity characteristic of a DNA helicase with 3'-5' polarity.</text>
</comment>
<dbReference type="NCBIfam" id="NF008168">
    <property type="entry name" value="PRK10917.2-2"/>
    <property type="match status" value="1"/>
</dbReference>
<dbReference type="Pfam" id="PF00271">
    <property type="entry name" value="Helicase_C"/>
    <property type="match status" value="1"/>
</dbReference>
<dbReference type="SUPFAM" id="SSF52540">
    <property type="entry name" value="P-loop containing nucleoside triphosphate hydrolases"/>
    <property type="match status" value="2"/>
</dbReference>
<proteinExistence type="inferred from homology"/>
<evidence type="ECO:0000256" key="1">
    <source>
        <dbReference type="ARBA" id="ARBA00007504"/>
    </source>
</evidence>
<comment type="similarity">
    <text evidence="1 15">Belongs to the helicase family. RecG subfamily.</text>
</comment>
<protein>
    <recommendedName>
        <fullName evidence="2 15">ATP-dependent DNA helicase RecG</fullName>
        <ecNumber evidence="13 15">5.6.2.4</ecNumber>
    </recommendedName>
</protein>
<evidence type="ECO:0000256" key="9">
    <source>
        <dbReference type="ARBA" id="ARBA00023172"/>
    </source>
</evidence>
<keyword evidence="9 15" id="KW-0233">DNA recombination</keyword>
<dbReference type="GO" id="GO:0003678">
    <property type="term" value="F:DNA helicase activity"/>
    <property type="evidence" value="ECO:0007669"/>
    <property type="project" value="UniProtKB-EC"/>
</dbReference>
<comment type="catalytic activity">
    <reaction evidence="12 15">
        <text>Couples ATP hydrolysis with the unwinding of duplex DNA by translocating in the 3'-5' direction.</text>
        <dbReference type="EC" id="5.6.2.4"/>
    </reaction>
</comment>
<dbReference type="PROSITE" id="PS51192">
    <property type="entry name" value="HELICASE_ATP_BIND_1"/>
    <property type="match status" value="1"/>
</dbReference>
<comment type="caution">
    <text evidence="18">The sequence shown here is derived from an EMBL/GenBank/DDBJ whole genome shotgun (WGS) entry which is preliminary data.</text>
</comment>
<keyword evidence="19" id="KW-1185">Reference proteome</keyword>
<dbReference type="SMART" id="SM00490">
    <property type="entry name" value="HELICc"/>
    <property type="match status" value="1"/>
</dbReference>
<keyword evidence="8" id="KW-0238">DNA-binding</keyword>
<sequence>MNIYDDISTLKGIGPKTKEVLNQCGIFNILDFLLYFPRDYEHNEYYSQIDEIRESKKIIIKAKAKFIKRDIYVRKNMTISTMVFSDGRTNFEAKWFNQPYIKKSFKIGEDYNLQGKLEIQRGKKILLNPKIIDKNNVKGISPKYLLKNNLNNNFFIKTNTWIFNNIEIKENLPLKIIEKYNLCSLDEAIKNIHNPRNKEELEMAKKRLKFQEFFTYSLKLFMMKSLRNNQGNAFAIAKELKNLKEMLPFNLTNAQNRVIREILRDSKKDISMNRLVQGDVGSGKTIVSLIALFNVVKNGYQTALMAPTEILAIQHYEEAKKLLKEFDVNIELLCGSTTLKNKRRLKEELENGEIDIIIGTHALLEEDVKFKKLGMIVTDEQHRFGVNQRSRLFNKDKNVDVLVMSATPIPRTLALTLYGDLDVSSIDELPPGRKKIDTYYVEKNMRRRVYKFALNEINNGRQVYIVCPLVEENDNMDITSVDKLYHELKEGVFSNVNLEILHGKMVPKDKENIMKKFKDGYIQVLIATTVIEVGVNVPNATLMIIENAERFGLSQLHQLRGRVGRGHKKSYCILIAEANNNVTKKRMEIMAKSNDGFYIAEEDLKLRGSGEIFGLNQHGENEFVLGNIVEDINVFKAASNEAKYMINSDSIEDSHIKNEILNKLDKTSKYICFN</sequence>
<keyword evidence="7 15" id="KW-0067">ATP-binding</keyword>